<evidence type="ECO:0000256" key="6">
    <source>
        <dbReference type="ARBA" id="ARBA00022519"/>
    </source>
</evidence>
<protein>
    <recommendedName>
        <fullName evidence="3">Type II secretion system protein N</fullName>
    </recommendedName>
    <alternativeName>
        <fullName evidence="10">General secretion pathway protein N</fullName>
    </alternativeName>
</protein>
<dbReference type="Pfam" id="PF01203">
    <property type="entry name" value="T2SSN"/>
    <property type="match status" value="1"/>
</dbReference>
<evidence type="ECO:0000256" key="8">
    <source>
        <dbReference type="ARBA" id="ARBA00022927"/>
    </source>
</evidence>
<accession>A0ABU9Z2U8</accession>
<dbReference type="RefSeq" id="WP_345921035.1">
    <property type="nucleotide sequence ID" value="NZ_JBDIVE010000011.1"/>
</dbReference>
<sequence length="251" mass="27603">MLKQGLLFLALLVAAIIVRAPATVWDESLRRLSHDQLALIDAQGSLWHGEARLAVRDPEDGARIPLTPIRWRWLPLDLLRARVSWSMSVAGLPAFALSASPTGVAANSVAIQLPVRAVLDQIPNTLARAGWRGDFSLNIERWQCNWRRLCNGHAELFWRGAASDLFPGRQFGNYHLAVEGQGADIQLRLDTLNGEVLLNGSGRISPQEVQLQGTVEGDPAFVGRLPAVAGRWVQRSATPGKMLLNFNSRAR</sequence>
<evidence type="ECO:0000256" key="7">
    <source>
        <dbReference type="ARBA" id="ARBA00022692"/>
    </source>
</evidence>
<evidence type="ECO:0000313" key="11">
    <source>
        <dbReference type="EMBL" id="MEN3070261.1"/>
    </source>
</evidence>
<keyword evidence="9" id="KW-0472">Membrane</keyword>
<comment type="subcellular location">
    <subcellularLocation>
        <location evidence="1">Cell inner membrane</location>
    </subcellularLocation>
</comment>
<keyword evidence="5" id="KW-1003">Cell membrane</keyword>
<evidence type="ECO:0000313" key="12">
    <source>
        <dbReference type="Proteomes" id="UP001410394"/>
    </source>
</evidence>
<evidence type="ECO:0000256" key="4">
    <source>
        <dbReference type="ARBA" id="ARBA00022448"/>
    </source>
</evidence>
<keyword evidence="6" id="KW-0997">Cell inner membrane</keyword>
<keyword evidence="12" id="KW-1185">Reference proteome</keyword>
<evidence type="ECO:0000256" key="5">
    <source>
        <dbReference type="ARBA" id="ARBA00022475"/>
    </source>
</evidence>
<dbReference type="InterPro" id="IPR022792">
    <property type="entry name" value="T2SS_protein-GspN"/>
</dbReference>
<reference evidence="11 12" key="1">
    <citation type="journal article" date="2018" name="Int. J. Syst. Evol. Microbiol.">
        <title>Uliginosibacterium sediminicola sp. nov., isolated from freshwater sediment.</title>
        <authorList>
            <person name="Hwang W.M."/>
            <person name="Kim S.M."/>
            <person name="Kang K."/>
            <person name="Ahn T.Y."/>
        </authorList>
    </citation>
    <scope>NUCLEOTIDE SEQUENCE [LARGE SCALE GENOMIC DNA]</scope>
    <source>
        <strain evidence="11 12">M1-21</strain>
    </source>
</reference>
<evidence type="ECO:0000256" key="2">
    <source>
        <dbReference type="ARBA" id="ARBA00007208"/>
    </source>
</evidence>
<dbReference type="EMBL" id="JBDIVE010000011">
    <property type="protein sequence ID" value="MEN3070261.1"/>
    <property type="molecule type" value="Genomic_DNA"/>
</dbReference>
<keyword evidence="4" id="KW-0813">Transport</keyword>
<organism evidence="11 12">
    <name type="scientific">Uliginosibacterium sediminicola</name>
    <dbReference type="NCBI Taxonomy" id="2024550"/>
    <lineage>
        <taxon>Bacteria</taxon>
        <taxon>Pseudomonadati</taxon>
        <taxon>Pseudomonadota</taxon>
        <taxon>Betaproteobacteria</taxon>
        <taxon>Rhodocyclales</taxon>
        <taxon>Zoogloeaceae</taxon>
        <taxon>Uliginosibacterium</taxon>
    </lineage>
</organism>
<gene>
    <name evidence="11" type="primary">gspN</name>
    <name evidence="11" type="ORF">ABDB84_17385</name>
</gene>
<keyword evidence="8" id="KW-0653">Protein transport</keyword>
<evidence type="ECO:0000256" key="9">
    <source>
        <dbReference type="ARBA" id="ARBA00023136"/>
    </source>
</evidence>
<name>A0ABU9Z2U8_9RHOO</name>
<evidence type="ECO:0000256" key="1">
    <source>
        <dbReference type="ARBA" id="ARBA00004533"/>
    </source>
</evidence>
<keyword evidence="7" id="KW-0812">Transmembrane</keyword>
<evidence type="ECO:0000256" key="10">
    <source>
        <dbReference type="ARBA" id="ARBA00030772"/>
    </source>
</evidence>
<comment type="caution">
    <text evidence="11">The sequence shown here is derived from an EMBL/GenBank/DDBJ whole genome shotgun (WGS) entry which is preliminary data.</text>
</comment>
<evidence type="ECO:0000256" key="3">
    <source>
        <dbReference type="ARBA" id="ARBA00021563"/>
    </source>
</evidence>
<dbReference type="Proteomes" id="UP001410394">
    <property type="component" value="Unassembled WGS sequence"/>
</dbReference>
<proteinExistence type="inferred from homology"/>
<comment type="similarity">
    <text evidence="2">Belongs to the GSP N family.</text>
</comment>